<gene>
    <name evidence="1" type="ORF">A3Q56_08601</name>
</gene>
<feature type="non-terminal residue" evidence="1">
    <location>
        <position position="1"/>
    </location>
</feature>
<evidence type="ECO:0000313" key="2">
    <source>
        <dbReference type="Proteomes" id="UP000078046"/>
    </source>
</evidence>
<name>A0A177AR07_9BILA</name>
<organism evidence="1 2">
    <name type="scientific">Intoshia linei</name>
    <dbReference type="NCBI Taxonomy" id="1819745"/>
    <lineage>
        <taxon>Eukaryota</taxon>
        <taxon>Metazoa</taxon>
        <taxon>Spiralia</taxon>
        <taxon>Lophotrochozoa</taxon>
        <taxon>Mesozoa</taxon>
        <taxon>Orthonectida</taxon>
        <taxon>Rhopaluridae</taxon>
        <taxon>Intoshia</taxon>
    </lineage>
</organism>
<sequence>FGDESIDTIPLGNYQKYNLYIYLKPWEYVLLKNHYNPTFRLFLNNSIQDKTNNYKSDVINDFSCMRQLERFCSKNSKCKMQKL</sequence>
<dbReference type="Proteomes" id="UP000078046">
    <property type="component" value="Unassembled WGS sequence"/>
</dbReference>
<accession>A0A177AR07</accession>
<keyword evidence="2" id="KW-1185">Reference proteome</keyword>
<reference evidence="1 2" key="1">
    <citation type="submission" date="2016-04" db="EMBL/GenBank/DDBJ databases">
        <title>The genome of Intoshia linei affirms orthonectids as highly simplified spiralians.</title>
        <authorList>
            <person name="Mikhailov K.V."/>
            <person name="Slusarev G.S."/>
            <person name="Nikitin M.A."/>
            <person name="Logacheva M.D."/>
            <person name="Penin A."/>
            <person name="Aleoshin V."/>
            <person name="Panchin Y.V."/>
        </authorList>
    </citation>
    <scope>NUCLEOTIDE SEQUENCE [LARGE SCALE GENOMIC DNA]</scope>
    <source>
        <strain evidence="1">Intl2013</strain>
        <tissue evidence="1">Whole animal</tissue>
    </source>
</reference>
<dbReference type="EMBL" id="LWCA01002786">
    <property type="protein sequence ID" value="OAF63694.1"/>
    <property type="molecule type" value="Genomic_DNA"/>
</dbReference>
<proteinExistence type="predicted"/>
<evidence type="ECO:0000313" key="1">
    <source>
        <dbReference type="EMBL" id="OAF63694.1"/>
    </source>
</evidence>
<dbReference type="AlphaFoldDB" id="A0A177AR07"/>
<comment type="caution">
    <text evidence="1">The sequence shown here is derived from an EMBL/GenBank/DDBJ whole genome shotgun (WGS) entry which is preliminary data.</text>
</comment>
<protein>
    <submittedName>
        <fullName evidence="1">Uncharacterized protein</fullName>
    </submittedName>
</protein>